<comment type="subcellular location">
    <subcellularLocation>
        <location evidence="1">Cell membrane</location>
        <topology evidence="1">Multi-pass membrane protein</topology>
    </subcellularLocation>
</comment>
<feature type="transmembrane region" description="Helical" evidence="7">
    <location>
        <begin position="170"/>
        <end position="187"/>
    </location>
</feature>
<keyword evidence="2" id="KW-0813">Transport</keyword>
<gene>
    <name evidence="8" type="ORF">J2Z20_002910</name>
</gene>
<feature type="transmembrane region" description="Helical" evidence="7">
    <location>
        <begin position="144"/>
        <end position="164"/>
    </location>
</feature>
<evidence type="ECO:0000256" key="5">
    <source>
        <dbReference type="ARBA" id="ARBA00022989"/>
    </source>
</evidence>
<reference evidence="8 9" key="1">
    <citation type="submission" date="2021-03" db="EMBL/GenBank/DDBJ databases">
        <title>Genomic Encyclopedia of Type Strains, Phase IV (KMG-IV): sequencing the most valuable type-strain genomes for metagenomic binning, comparative biology and taxonomic classification.</title>
        <authorList>
            <person name="Goeker M."/>
        </authorList>
    </citation>
    <scope>NUCLEOTIDE SEQUENCE [LARGE SCALE GENOMIC DNA]</scope>
    <source>
        <strain evidence="8 9">DSM 23491</strain>
    </source>
</reference>
<protein>
    <submittedName>
        <fullName evidence="8">MFS family permease</fullName>
    </submittedName>
</protein>
<evidence type="ECO:0000256" key="4">
    <source>
        <dbReference type="ARBA" id="ARBA00022692"/>
    </source>
</evidence>
<keyword evidence="3" id="KW-1003">Cell membrane</keyword>
<feature type="transmembrane region" description="Helical" evidence="7">
    <location>
        <begin position="222"/>
        <end position="240"/>
    </location>
</feature>
<feature type="transmembrane region" description="Helical" evidence="7">
    <location>
        <begin position="309"/>
        <end position="330"/>
    </location>
</feature>
<comment type="caution">
    <text evidence="8">The sequence shown here is derived from an EMBL/GenBank/DDBJ whole genome shotgun (WGS) entry which is preliminary data.</text>
</comment>
<evidence type="ECO:0000256" key="1">
    <source>
        <dbReference type="ARBA" id="ARBA00004651"/>
    </source>
</evidence>
<accession>A0ABS4H632</accession>
<evidence type="ECO:0000256" key="7">
    <source>
        <dbReference type="SAM" id="Phobius"/>
    </source>
</evidence>
<feature type="transmembrane region" description="Helical" evidence="7">
    <location>
        <begin position="260"/>
        <end position="278"/>
    </location>
</feature>
<dbReference type="SUPFAM" id="SSF103473">
    <property type="entry name" value="MFS general substrate transporter"/>
    <property type="match status" value="1"/>
</dbReference>
<name>A0ABS4H632_9BACL</name>
<dbReference type="Gene3D" id="1.20.1250.20">
    <property type="entry name" value="MFS general substrate transporter like domains"/>
    <property type="match status" value="1"/>
</dbReference>
<keyword evidence="5 7" id="KW-1133">Transmembrane helix</keyword>
<dbReference type="Pfam" id="PF07690">
    <property type="entry name" value="MFS_1"/>
    <property type="match status" value="1"/>
</dbReference>
<feature type="transmembrane region" description="Helical" evidence="7">
    <location>
        <begin position="342"/>
        <end position="365"/>
    </location>
</feature>
<dbReference type="PANTHER" id="PTHR43266">
    <property type="entry name" value="MACROLIDE-EFFLUX PROTEIN"/>
    <property type="match status" value="1"/>
</dbReference>
<feature type="transmembrane region" description="Helical" evidence="7">
    <location>
        <begin position="377"/>
        <end position="395"/>
    </location>
</feature>
<evidence type="ECO:0000256" key="2">
    <source>
        <dbReference type="ARBA" id="ARBA00022448"/>
    </source>
</evidence>
<evidence type="ECO:0000256" key="3">
    <source>
        <dbReference type="ARBA" id="ARBA00022475"/>
    </source>
</evidence>
<evidence type="ECO:0000313" key="9">
    <source>
        <dbReference type="Proteomes" id="UP001519273"/>
    </source>
</evidence>
<evidence type="ECO:0000313" key="8">
    <source>
        <dbReference type="EMBL" id="MBP1937993.1"/>
    </source>
</evidence>
<organism evidence="8 9">
    <name type="scientific">Paenibacillus sediminis</name>
    <dbReference type="NCBI Taxonomy" id="664909"/>
    <lineage>
        <taxon>Bacteria</taxon>
        <taxon>Bacillati</taxon>
        <taxon>Bacillota</taxon>
        <taxon>Bacilli</taxon>
        <taxon>Bacillales</taxon>
        <taxon>Paenibacillaceae</taxon>
        <taxon>Paenibacillus</taxon>
    </lineage>
</organism>
<keyword evidence="6 7" id="KW-0472">Membrane</keyword>
<dbReference type="InterPro" id="IPR011701">
    <property type="entry name" value="MFS"/>
</dbReference>
<dbReference type="RefSeq" id="WP_245252393.1">
    <property type="nucleotide sequence ID" value="NZ_CBCRVE010000010.1"/>
</dbReference>
<feature type="transmembrane region" description="Helical" evidence="7">
    <location>
        <begin position="101"/>
        <end position="119"/>
    </location>
</feature>
<keyword evidence="9" id="KW-1185">Reference proteome</keyword>
<keyword evidence="4 7" id="KW-0812">Transmembrane</keyword>
<dbReference type="PANTHER" id="PTHR43266:SF10">
    <property type="entry name" value="BACILYSIN EXPORTER BACE-RELATED"/>
    <property type="match status" value="1"/>
</dbReference>
<feature type="transmembrane region" description="Helical" evidence="7">
    <location>
        <begin position="31"/>
        <end position="56"/>
    </location>
</feature>
<dbReference type="InterPro" id="IPR036259">
    <property type="entry name" value="MFS_trans_sf"/>
</dbReference>
<evidence type="ECO:0000256" key="6">
    <source>
        <dbReference type="ARBA" id="ARBA00023136"/>
    </source>
</evidence>
<sequence>MAMSLLRKEKQYARLFLSGTVNGIGDRFSQVALLSLVISLTGSGMAVGITMAIRVIPFLVFGPAGGMLASRISRKKLMVVTDIVRSVVAISLLAVHSKGDLWILYSVTFILAALEALYAPARKSSIPLLVSTERLLTVNSLEQVMNGLILIIGAFAGGIVSYWFGSQYAFVVNSVSFLIAGLTISTIKYPKQEIERVEEWAESDSPIYRDRSSFIYLLRHSAVLKWIIVFEICVSIVNGIDNVLISVYAVQEYGMGDLGIGFFYASLGAGLMLSFTLVRFVNTKLMLWGVCALIAEGVLLMCVSQSNHFIWACILYLALSLMSGLGNASLDTLIMNETPQRYHGMLFGMMATIGNTLIGCSMFGAGVALEYVEPRSLGWIGGAAFIIIGLSMMLAGRRFHSNEQAAM</sequence>
<feature type="transmembrane region" description="Helical" evidence="7">
    <location>
        <begin position="285"/>
        <end position="303"/>
    </location>
</feature>
<proteinExistence type="predicted"/>
<dbReference type="Proteomes" id="UP001519273">
    <property type="component" value="Unassembled WGS sequence"/>
</dbReference>
<dbReference type="CDD" id="cd06173">
    <property type="entry name" value="MFS_MefA_like"/>
    <property type="match status" value="1"/>
</dbReference>
<dbReference type="EMBL" id="JAGGKP010000009">
    <property type="protein sequence ID" value="MBP1937993.1"/>
    <property type="molecule type" value="Genomic_DNA"/>
</dbReference>